<dbReference type="EMBL" id="CP018820">
    <property type="protein sequence ID" value="APR54593.1"/>
    <property type="molecule type" value="Genomic_DNA"/>
</dbReference>
<gene>
    <name evidence="1" type="ORF">BRX40_21130</name>
    <name evidence="2" type="ORF">CA257_03720</name>
</gene>
<reference evidence="3" key="2">
    <citation type="submission" date="2016-12" db="EMBL/GenBank/DDBJ databases">
        <title>Whole genome sequencing of Sphingomonas sp. ABOJV.</title>
        <authorList>
            <person name="Conlan S."/>
            <person name="Thomas P.J."/>
            <person name="Mullikin J."/>
            <person name="Palmore T.N."/>
            <person name="Frank K.M."/>
            <person name="Segre J.A."/>
        </authorList>
    </citation>
    <scope>NUCLEOTIDE SEQUENCE [LARGE SCALE GENOMIC DNA]</scope>
    <source>
        <strain evidence="3">ABOJV</strain>
    </source>
</reference>
<dbReference type="KEGG" id="skr:BRX40_21130"/>
<reference evidence="1" key="1">
    <citation type="submission" date="2016-12" db="EMBL/GenBank/DDBJ databases">
        <title>Whole genome sequencing of Sphingomonas koreensis.</title>
        <authorList>
            <person name="Conlan S."/>
            <person name="Thomas P.J."/>
            <person name="Mullikin J."/>
            <person name="Palmore T.N."/>
            <person name="Frank K.M."/>
            <person name="Segre J.A."/>
        </authorList>
    </citation>
    <scope>NUCLEOTIDE SEQUENCE</scope>
    <source>
        <strain evidence="1">ABOJV</strain>
    </source>
</reference>
<dbReference type="RefSeq" id="WP_066573264.1">
    <property type="nucleotide sequence ID" value="NZ_CP018820.1"/>
</dbReference>
<evidence type="ECO:0000313" key="3">
    <source>
        <dbReference type="Proteomes" id="UP000185161"/>
    </source>
</evidence>
<dbReference type="GeneID" id="44135074"/>
<keyword evidence="3" id="KW-1185">Reference proteome</keyword>
<dbReference type="Proteomes" id="UP000286681">
    <property type="component" value="Unassembled WGS sequence"/>
</dbReference>
<protein>
    <submittedName>
        <fullName evidence="1">Uncharacterized protein</fullName>
    </submittedName>
</protein>
<reference evidence="2 4" key="3">
    <citation type="submission" date="2018-07" db="EMBL/GenBank/DDBJ databases">
        <title>Genomic and Epidemiologic Investigation of an Indolent Hospital Outbreak.</title>
        <authorList>
            <person name="Johnson R.C."/>
            <person name="Deming C."/>
            <person name="Conlan S."/>
            <person name="Zellmer C.J."/>
            <person name="Michelin A.V."/>
            <person name="Lee-Lin S."/>
            <person name="Thomas P.J."/>
            <person name="Park M."/>
            <person name="Weingarten R.A."/>
            <person name="Less J."/>
            <person name="Dekker J.P."/>
            <person name="Frank K.M."/>
            <person name="Musser K.A."/>
            <person name="Mcquiston J.R."/>
            <person name="Henderson D.K."/>
            <person name="Lau A.F."/>
            <person name="Palmore T.N."/>
            <person name="Segre J.A."/>
        </authorList>
    </citation>
    <scope>NUCLEOTIDE SEQUENCE [LARGE SCALE GENOMIC DNA]</scope>
    <source>
        <strain evidence="2 4">SK-NIH.Env10_0317</strain>
    </source>
</reference>
<proteinExistence type="predicted"/>
<organism evidence="1 3">
    <name type="scientific">Sphingomonas koreensis</name>
    <dbReference type="NCBI Taxonomy" id="93064"/>
    <lineage>
        <taxon>Bacteria</taxon>
        <taxon>Pseudomonadati</taxon>
        <taxon>Pseudomonadota</taxon>
        <taxon>Alphaproteobacteria</taxon>
        <taxon>Sphingomonadales</taxon>
        <taxon>Sphingomonadaceae</taxon>
        <taxon>Sphingomonas</taxon>
    </lineage>
</organism>
<dbReference type="OrthoDB" id="7580137at2"/>
<name>A0A1L6JF97_9SPHN</name>
<evidence type="ECO:0000313" key="1">
    <source>
        <dbReference type="EMBL" id="APR54593.1"/>
    </source>
</evidence>
<accession>A0A1L6JF97</accession>
<evidence type="ECO:0000313" key="4">
    <source>
        <dbReference type="Proteomes" id="UP000286681"/>
    </source>
</evidence>
<dbReference type="EMBL" id="QQWO01000002">
    <property type="protein sequence ID" value="RSV07108.1"/>
    <property type="molecule type" value="Genomic_DNA"/>
</dbReference>
<sequence length="223" mass="24809">MPLFILTQANIDAAKAALRMSLPEIRSGHLTEALAFSLGFGTNAALRAAIAAETCKPPALADADAGLFAGRLETLGYPNIAVGAFPAAMREDVLDETPYTWFRKGDRAANDRHYYVCQAHNRPMMMVKMARQYAELAWDCITIDSDCDDHVSRPKSTELVRVMFRLFQERARGAPGKPLFYASAFTGSIKKLLPDTARQLAEDYFKLLYLPLRDLPPPRRRAA</sequence>
<evidence type="ECO:0000313" key="2">
    <source>
        <dbReference type="EMBL" id="RSV07108.1"/>
    </source>
</evidence>
<dbReference type="AlphaFoldDB" id="A0A1L6JF97"/>
<dbReference type="Proteomes" id="UP000185161">
    <property type="component" value="Chromosome"/>
</dbReference>